<feature type="domain" description="Enolase C-terminal TIM barrel" evidence="16">
    <location>
        <begin position="139"/>
        <end position="425"/>
    </location>
</feature>
<evidence type="ECO:0000259" key="16">
    <source>
        <dbReference type="SMART" id="SM01192"/>
    </source>
</evidence>
<dbReference type="InterPro" id="IPR020810">
    <property type="entry name" value="Enolase_C"/>
</dbReference>
<dbReference type="Gene3D" id="3.30.390.10">
    <property type="entry name" value="Enolase-like, N-terminal domain"/>
    <property type="match status" value="1"/>
</dbReference>
<evidence type="ECO:0000256" key="10">
    <source>
        <dbReference type="ARBA" id="ARBA00023239"/>
    </source>
</evidence>
<comment type="cofactor">
    <cofactor evidence="15">
        <name>Mg(2+)</name>
        <dbReference type="ChEBI" id="CHEBI:18420"/>
    </cofactor>
    <text evidence="15">Mg(2+) is required for catalysis and for stabilizing the dimer.</text>
</comment>
<feature type="binding site" evidence="12 15">
    <location>
        <position position="242"/>
    </location>
    <ligand>
        <name>Mg(2+)</name>
        <dbReference type="ChEBI" id="CHEBI:18420"/>
    </ligand>
</feature>
<sequence length="425" mass="44631">MSAITEIHAREILDSRGNPTVEVDVLLESGAFGRAAVPSGASTGAHEAVELRDGDKSRYGGKGVLKAVESVNGEIFDAIAGLDGSNQRALDLAMIELDGTPNKGRLGANAILGVSLAVAKAAAEEAALPLFRYVGGAFANLLPVPMMNIINGGAHADNPIDIQEFMVMPVGAETGAEAIRMGSEIFQALKKKLKDAGHNTNVGDEGGFAPDLASTEDALGFIMKAIESAGYTPGDDVMLAIDAASTEFFKNGKYELAGEGKSLAPEQMVSYWADLVGRYPIISIEDGMAEDDWEGWKALTDAIGNKVQLVGDDLFVTNPARLADGIKKGVGNSILVKVNQIGTLSETLEAVDMAHKAGYTAVMSHRSGETEDSTIADLAVATNCGQIKTGSLSRSDRLAKYNQLIRIEEMLGTASRYAGRGILKA</sequence>
<dbReference type="RefSeq" id="WP_137114375.1">
    <property type="nucleotide sequence ID" value="NZ_CP032321.1"/>
</dbReference>
<dbReference type="EC" id="4.2.1.11" evidence="3 12"/>
<accession>A0A4D8P5T9</accession>
<dbReference type="Pfam" id="PF00113">
    <property type="entry name" value="Enolase_C"/>
    <property type="match status" value="1"/>
</dbReference>
<feature type="binding site" evidence="12 15">
    <location>
        <position position="285"/>
    </location>
    <ligand>
        <name>Mg(2+)</name>
        <dbReference type="ChEBI" id="CHEBI:18420"/>
    </ligand>
</feature>
<evidence type="ECO:0000256" key="4">
    <source>
        <dbReference type="ARBA" id="ARBA00017068"/>
    </source>
</evidence>
<dbReference type="PANTHER" id="PTHR11902">
    <property type="entry name" value="ENOLASE"/>
    <property type="match status" value="1"/>
</dbReference>
<evidence type="ECO:0000256" key="8">
    <source>
        <dbReference type="ARBA" id="ARBA00022842"/>
    </source>
</evidence>
<organism evidence="18 19">
    <name type="scientific">Azospirillum argentinense</name>
    <dbReference type="NCBI Taxonomy" id="2970906"/>
    <lineage>
        <taxon>Bacteria</taxon>
        <taxon>Pseudomonadati</taxon>
        <taxon>Pseudomonadota</taxon>
        <taxon>Alphaproteobacteria</taxon>
        <taxon>Rhodospirillales</taxon>
        <taxon>Azospirillaceae</taxon>
        <taxon>Azospirillum</taxon>
    </lineage>
</organism>
<proteinExistence type="inferred from homology"/>
<feature type="binding site" evidence="14">
    <location>
        <position position="164"/>
    </location>
    <ligand>
        <name>substrate</name>
    </ligand>
</feature>
<dbReference type="UniPathway" id="UPA00109">
    <property type="reaction ID" value="UER00187"/>
</dbReference>
<keyword evidence="5 12" id="KW-0963">Cytoplasm</keyword>
<dbReference type="SUPFAM" id="SSF51604">
    <property type="entry name" value="Enolase C-terminal domain-like"/>
    <property type="match status" value="1"/>
</dbReference>
<dbReference type="InterPro" id="IPR020809">
    <property type="entry name" value="Enolase_CS"/>
</dbReference>
<evidence type="ECO:0000256" key="13">
    <source>
        <dbReference type="PIRSR" id="PIRSR001400-1"/>
    </source>
</evidence>
<feature type="binding site" evidence="12 15">
    <location>
        <position position="312"/>
    </location>
    <ligand>
        <name>Mg(2+)</name>
        <dbReference type="ChEBI" id="CHEBI:18420"/>
    </ligand>
</feature>
<evidence type="ECO:0000256" key="11">
    <source>
        <dbReference type="ARBA" id="ARBA00045763"/>
    </source>
</evidence>
<comment type="similarity">
    <text evidence="2 12">Belongs to the enolase family.</text>
</comment>
<gene>
    <name evidence="12" type="primary">eno</name>
    <name evidence="18" type="ORF">D3093_01475</name>
</gene>
<dbReference type="FunFam" id="3.30.390.10:FF:000001">
    <property type="entry name" value="Enolase"/>
    <property type="match status" value="1"/>
</dbReference>
<dbReference type="NCBIfam" id="TIGR01060">
    <property type="entry name" value="eno"/>
    <property type="match status" value="1"/>
</dbReference>
<evidence type="ECO:0000256" key="14">
    <source>
        <dbReference type="PIRSR" id="PIRSR001400-2"/>
    </source>
</evidence>
<dbReference type="Gene3D" id="3.20.20.120">
    <property type="entry name" value="Enolase-like C-terminal domain"/>
    <property type="match status" value="1"/>
</dbReference>
<dbReference type="Pfam" id="PF03952">
    <property type="entry name" value="Enolase_N"/>
    <property type="match status" value="1"/>
</dbReference>
<comment type="subcellular location">
    <subcellularLocation>
        <location evidence="12">Cytoplasm</location>
    </subcellularLocation>
    <subcellularLocation>
        <location evidence="12">Secreted</location>
    </subcellularLocation>
    <subcellularLocation>
        <location evidence="12">Cell surface</location>
    </subcellularLocation>
    <text evidence="12">Fractions of enolase are present in both the cytoplasm and on the cell surface.</text>
</comment>
<dbReference type="InterPro" id="IPR020811">
    <property type="entry name" value="Enolase_N"/>
</dbReference>
<dbReference type="HAMAP" id="MF_00318">
    <property type="entry name" value="Enolase"/>
    <property type="match status" value="1"/>
</dbReference>
<dbReference type="KEGG" id="aare:D3093_01475"/>
<keyword evidence="18" id="KW-0670">Pyruvate</keyword>
<feature type="binding site" evidence="12">
    <location>
        <position position="163"/>
    </location>
    <ligand>
        <name>(2R)-2-phosphoglycerate</name>
        <dbReference type="ChEBI" id="CHEBI:58289"/>
    </ligand>
</feature>
<feature type="binding site" evidence="14">
    <location>
        <position position="155"/>
    </location>
    <ligand>
        <name>substrate</name>
    </ligand>
</feature>
<feature type="binding site" evidence="14">
    <location>
        <position position="388"/>
    </location>
    <ligand>
        <name>substrate</name>
    </ligand>
</feature>
<dbReference type="FunFam" id="3.20.20.120:FF:000001">
    <property type="entry name" value="Enolase"/>
    <property type="match status" value="1"/>
</dbReference>
<feature type="active site" description="Proton acceptor" evidence="12 13">
    <location>
        <position position="337"/>
    </location>
</feature>
<evidence type="ECO:0000313" key="18">
    <source>
        <dbReference type="EMBL" id="QCN94046.1"/>
    </source>
</evidence>
<evidence type="ECO:0000313" key="19">
    <source>
        <dbReference type="Proteomes" id="UP000298595"/>
    </source>
</evidence>
<feature type="binding site" evidence="14">
    <location>
        <position position="312"/>
    </location>
    <ligand>
        <name>substrate</name>
    </ligand>
</feature>
<dbReference type="SUPFAM" id="SSF54826">
    <property type="entry name" value="Enolase N-terminal domain-like"/>
    <property type="match status" value="1"/>
</dbReference>
<dbReference type="SFLD" id="SFLDG00178">
    <property type="entry name" value="enolase"/>
    <property type="match status" value="1"/>
</dbReference>
<dbReference type="PIRSF" id="PIRSF001400">
    <property type="entry name" value="Enolase"/>
    <property type="match status" value="1"/>
</dbReference>
<dbReference type="SFLD" id="SFLDF00002">
    <property type="entry name" value="enolase"/>
    <property type="match status" value="1"/>
</dbReference>
<dbReference type="InterPro" id="IPR036849">
    <property type="entry name" value="Enolase-like_C_sf"/>
</dbReference>
<feature type="active site" description="Proton donor" evidence="12 13">
    <location>
        <position position="205"/>
    </location>
</feature>
<evidence type="ECO:0000256" key="6">
    <source>
        <dbReference type="ARBA" id="ARBA00022525"/>
    </source>
</evidence>
<feature type="binding site" evidence="14">
    <location>
        <begin position="364"/>
        <end position="367"/>
    </location>
    <ligand>
        <name>substrate</name>
    </ligand>
</feature>
<name>A0A4D8P5T9_9PROT</name>
<keyword evidence="10 12" id="KW-0456">Lyase</keyword>
<dbReference type="PRINTS" id="PR00148">
    <property type="entry name" value="ENOLASE"/>
</dbReference>
<dbReference type="SMART" id="SM01193">
    <property type="entry name" value="Enolase_N"/>
    <property type="match status" value="1"/>
</dbReference>
<evidence type="ECO:0000259" key="17">
    <source>
        <dbReference type="SMART" id="SM01193"/>
    </source>
</evidence>
<evidence type="ECO:0000256" key="7">
    <source>
        <dbReference type="ARBA" id="ARBA00022723"/>
    </source>
</evidence>
<dbReference type="PANTHER" id="PTHR11902:SF1">
    <property type="entry name" value="ENOLASE"/>
    <property type="match status" value="1"/>
</dbReference>
<comment type="catalytic activity">
    <reaction evidence="12">
        <text>(2R)-2-phosphoglycerate = phosphoenolpyruvate + H2O</text>
        <dbReference type="Rhea" id="RHEA:10164"/>
        <dbReference type="ChEBI" id="CHEBI:15377"/>
        <dbReference type="ChEBI" id="CHEBI:58289"/>
        <dbReference type="ChEBI" id="CHEBI:58702"/>
        <dbReference type="EC" id="4.2.1.11"/>
    </reaction>
</comment>
<comment type="cofactor">
    <cofactor evidence="12">
        <name>Mg(2+)</name>
        <dbReference type="ChEBI" id="CHEBI:18420"/>
    </cofactor>
    <text evidence="12">Binds a second Mg(2+) ion via substrate during catalysis.</text>
</comment>
<evidence type="ECO:0000256" key="1">
    <source>
        <dbReference type="ARBA" id="ARBA00005031"/>
    </source>
</evidence>
<dbReference type="AlphaFoldDB" id="A0A4D8P5T9"/>
<dbReference type="PROSITE" id="PS00164">
    <property type="entry name" value="ENOLASE"/>
    <property type="match status" value="1"/>
</dbReference>
<dbReference type="InterPro" id="IPR029017">
    <property type="entry name" value="Enolase-like_N"/>
</dbReference>
<dbReference type="SMART" id="SM01192">
    <property type="entry name" value="Enolase_C"/>
    <property type="match status" value="1"/>
</dbReference>
<dbReference type="SFLD" id="SFLDS00001">
    <property type="entry name" value="Enolase"/>
    <property type="match status" value="1"/>
</dbReference>
<keyword evidence="6 12" id="KW-0964">Secreted</keyword>
<feature type="binding site" evidence="12">
    <location>
        <position position="367"/>
    </location>
    <ligand>
        <name>(2R)-2-phosphoglycerate</name>
        <dbReference type="ChEBI" id="CHEBI:58289"/>
    </ligand>
</feature>
<dbReference type="GO" id="GO:0009986">
    <property type="term" value="C:cell surface"/>
    <property type="evidence" value="ECO:0007669"/>
    <property type="project" value="UniProtKB-SubCell"/>
</dbReference>
<feature type="binding site" evidence="14">
    <location>
        <position position="285"/>
    </location>
    <ligand>
        <name>substrate</name>
    </ligand>
</feature>
<keyword evidence="9 12" id="KW-0324">Glycolysis</keyword>
<dbReference type="GO" id="GO:0006096">
    <property type="term" value="P:glycolytic process"/>
    <property type="evidence" value="ECO:0007669"/>
    <property type="project" value="UniProtKB-UniRule"/>
</dbReference>
<dbReference type="InterPro" id="IPR000941">
    <property type="entry name" value="Enolase"/>
</dbReference>
<dbReference type="CDD" id="cd03313">
    <property type="entry name" value="enolase"/>
    <property type="match status" value="1"/>
</dbReference>
<feature type="binding site" evidence="12">
    <location>
        <position position="337"/>
    </location>
    <ligand>
        <name>(2R)-2-phosphoglycerate</name>
        <dbReference type="ChEBI" id="CHEBI:58289"/>
    </ligand>
</feature>
<feature type="binding site" evidence="12">
    <location>
        <position position="366"/>
    </location>
    <ligand>
        <name>(2R)-2-phosphoglycerate</name>
        <dbReference type="ChEBI" id="CHEBI:58289"/>
    </ligand>
</feature>
<protein>
    <recommendedName>
        <fullName evidence="4 12">Enolase</fullName>
        <ecNumber evidence="3 12">4.2.1.11</ecNumber>
    </recommendedName>
    <alternativeName>
        <fullName evidence="12">2-phospho-D-glycerate hydro-lyase</fullName>
    </alternativeName>
    <alternativeName>
        <fullName evidence="12">2-phosphoglycerate dehydratase</fullName>
    </alternativeName>
</protein>
<evidence type="ECO:0000256" key="2">
    <source>
        <dbReference type="ARBA" id="ARBA00009604"/>
    </source>
</evidence>
<dbReference type="GO" id="GO:0004634">
    <property type="term" value="F:phosphopyruvate hydratase activity"/>
    <property type="evidence" value="ECO:0007669"/>
    <property type="project" value="UniProtKB-UniRule"/>
</dbReference>
<evidence type="ECO:0000256" key="9">
    <source>
        <dbReference type="ARBA" id="ARBA00023152"/>
    </source>
</evidence>
<evidence type="ECO:0000256" key="5">
    <source>
        <dbReference type="ARBA" id="ARBA00022490"/>
    </source>
</evidence>
<dbReference type="GO" id="GO:0005576">
    <property type="term" value="C:extracellular region"/>
    <property type="evidence" value="ECO:0007669"/>
    <property type="project" value="UniProtKB-SubCell"/>
</dbReference>
<keyword evidence="8 12" id="KW-0460">Magnesium</keyword>
<feature type="binding site" evidence="12">
    <location>
        <position position="388"/>
    </location>
    <ligand>
        <name>(2R)-2-phosphoglycerate</name>
        <dbReference type="ChEBI" id="CHEBI:58289"/>
    </ligand>
</feature>
<reference evidence="18 19" key="1">
    <citation type="submission" date="2018-09" db="EMBL/GenBank/DDBJ databases">
        <title>Whole genome based analysis of evolution and adaptive divergence in Indian and Brazilian strains of Azospirillum brasilense.</title>
        <authorList>
            <person name="Singh C."/>
            <person name="Tripathi A.K."/>
        </authorList>
    </citation>
    <scope>NUCLEOTIDE SEQUENCE [LARGE SCALE GENOMIC DNA]</scope>
    <source>
        <strain evidence="18 19">MTCC4035</strain>
    </source>
</reference>
<feature type="domain" description="Enolase N-terminal" evidence="17">
    <location>
        <begin position="4"/>
        <end position="134"/>
    </location>
</feature>
<dbReference type="GO" id="GO:0000015">
    <property type="term" value="C:phosphopyruvate hydratase complex"/>
    <property type="evidence" value="ECO:0007669"/>
    <property type="project" value="InterPro"/>
</dbReference>
<evidence type="ECO:0000256" key="3">
    <source>
        <dbReference type="ARBA" id="ARBA00012058"/>
    </source>
</evidence>
<keyword evidence="7 12" id="KW-0479">Metal-binding</keyword>
<dbReference type="Proteomes" id="UP000298595">
    <property type="component" value="Chromosome"/>
</dbReference>
<comment type="function">
    <text evidence="11 12">Catalyzes the reversible conversion of 2-phosphoglycerate (2-PG) into phosphoenolpyruvate (PEP). It is essential for the degradation of carbohydrates via glycolysis.</text>
</comment>
<evidence type="ECO:0000256" key="15">
    <source>
        <dbReference type="PIRSR" id="PIRSR001400-3"/>
    </source>
</evidence>
<dbReference type="GO" id="GO:0000287">
    <property type="term" value="F:magnesium ion binding"/>
    <property type="evidence" value="ECO:0007669"/>
    <property type="project" value="UniProtKB-UniRule"/>
</dbReference>
<evidence type="ECO:0000256" key="12">
    <source>
        <dbReference type="HAMAP-Rule" id="MF_00318"/>
    </source>
</evidence>
<comment type="pathway">
    <text evidence="1 12">Carbohydrate degradation; glycolysis; pyruvate from D-glyceraldehyde 3-phosphate: step 4/5.</text>
</comment>
<dbReference type="EMBL" id="CP032321">
    <property type="protein sequence ID" value="QCN94046.1"/>
    <property type="molecule type" value="Genomic_DNA"/>
</dbReference>